<proteinExistence type="predicted"/>
<reference evidence="1" key="1">
    <citation type="submission" date="2022-10" db="EMBL/GenBank/DDBJ databases">
        <title>The complete genomes of actinobacterial strains from the NBC collection.</title>
        <authorList>
            <person name="Joergensen T.S."/>
            <person name="Alvarez Arevalo M."/>
            <person name="Sterndorff E.B."/>
            <person name="Faurdal D."/>
            <person name="Vuksanovic O."/>
            <person name="Mourched A.-S."/>
            <person name="Charusanti P."/>
            <person name="Shaw S."/>
            <person name="Blin K."/>
            <person name="Weber T."/>
        </authorList>
    </citation>
    <scope>NUCLEOTIDE SEQUENCE</scope>
    <source>
        <strain evidence="1">NBC_01482</strain>
    </source>
</reference>
<protein>
    <submittedName>
        <fullName evidence="1">Uncharacterized protein</fullName>
    </submittedName>
</protein>
<evidence type="ECO:0000313" key="1">
    <source>
        <dbReference type="EMBL" id="WUV49998.1"/>
    </source>
</evidence>
<gene>
    <name evidence="1" type="ORF">OG563_18455</name>
</gene>
<accession>A0ABZ1Z422</accession>
<organism evidence="1 2">
    <name type="scientific">Nocardia vinacea</name>
    <dbReference type="NCBI Taxonomy" id="96468"/>
    <lineage>
        <taxon>Bacteria</taxon>
        <taxon>Bacillati</taxon>
        <taxon>Actinomycetota</taxon>
        <taxon>Actinomycetes</taxon>
        <taxon>Mycobacteriales</taxon>
        <taxon>Nocardiaceae</taxon>
        <taxon>Nocardia</taxon>
    </lineage>
</organism>
<evidence type="ECO:0000313" key="2">
    <source>
        <dbReference type="Proteomes" id="UP001432062"/>
    </source>
</evidence>
<dbReference type="EMBL" id="CP109441">
    <property type="protein sequence ID" value="WUV49998.1"/>
    <property type="molecule type" value="Genomic_DNA"/>
</dbReference>
<dbReference type="Proteomes" id="UP001432062">
    <property type="component" value="Chromosome"/>
</dbReference>
<dbReference type="RefSeq" id="WP_329414768.1">
    <property type="nucleotide sequence ID" value="NZ_CP109441.1"/>
</dbReference>
<sequence>MSDTAANDERVILEQTRAAQVAHAAGDHDTAHALHAGLVTRYGLTAIADVMYQRDIRERLGIEVELLRTFGPTALYGRADPAS</sequence>
<name>A0ABZ1Z422_9NOCA</name>
<keyword evidence="2" id="KW-1185">Reference proteome</keyword>